<protein>
    <recommendedName>
        <fullName evidence="2">Glycosyl transferase family 1 domain-containing protein</fullName>
    </recommendedName>
</protein>
<evidence type="ECO:0000313" key="1">
    <source>
        <dbReference type="EMBL" id="QHT80943.1"/>
    </source>
</evidence>
<dbReference type="InterPro" id="IPR046733">
    <property type="entry name" value="DUF6625"/>
</dbReference>
<evidence type="ECO:0008006" key="2">
    <source>
        <dbReference type="Google" id="ProtNLM"/>
    </source>
</evidence>
<accession>A0A6C0HLX3</accession>
<dbReference type="InterPro" id="IPR050194">
    <property type="entry name" value="Glycosyltransferase_grp1"/>
</dbReference>
<proteinExistence type="predicted"/>
<dbReference type="Pfam" id="PF20330">
    <property type="entry name" value="DUF6625"/>
    <property type="match status" value="1"/>
</dbReference>
<dbReference type="SUPFAM" id="SSF53756">
    <property type="entry name" value="UDP-Glycosyltransferase/glycogen phosphorylase"/>
    <property type="match status" value="1"/>
</dbReference>
<dbReference type="GO" id="GO:0016757">
    <property type="term" value="F:glycosyltransferase activity"/>
    <property type="evidence" value="ECO:0007669"/>
    <property type="project" value="TreeGrafter"/>
</dbReference>
<sequence length="959" mass="110423">MQAPPQQAFRLHLPAIPHTLTHDDYSHCAFTGKVLRFSSMMRSRGFEVIHYGTEGSKSGATRDVQLFTTQEWKDLRVKSIRHLKPTEFKTDEEAQAYLDNPKTFFGELANWCTPLYEEFNRRFKAELAKNYKKPDLVCIALGKSYDAALNDMDVIPIETGIGYNGSCKNFRIFESHTWMARTIGVEDKDPNNYWFVIPNFFNVLEFPYSPTPPIPTIGFMARIGNCKGCNIIVEIARRMPHARFVLCGQGDPSPYTVVPNVVYKAPIHGAERGRFLGSLTAFLAPTKYLEPFGTAMVEAQLCGTPVIASDWGAMSETIENFKTGVRCHTLQDYVAAVQMALDGKFDRAYVRKRAVEKYNMYTLAKHYEYVFKSVVDIHNGRGGWYSKDSYLALTDGTVRSPAYPGKIHLCIAYFGKAFPNYFQFYLDSLAINSDILVVHLYTNISLDGYDCPANLAVEQMTFEELNQKMCDFFLCEFGAIVETPLLETFPYKLCEFKVAYHDIFNLRISEDDYFGWGDIDVIYGKISNFIDLSRNYDRIGYNRAHFMALRNTQAYRKLYKTAAPDALDIFRNNTWYSGYDEGKFAEALPKNDHAFPMWDYMSDVIPEEWNKRWLPAGSTATFYDTYDMTKDIRHLHYTPEGLVVTYVDGETREVAYAHLQKRKFPTPSPTCRGDFYMTRDRIHGGAATKKRVTVLTYCTGYRYEVYRRFVGTLYDTGFSGDVVIVVNAADEDKMVRLRAEYPNVHYHVDMLDNPRQCQQKRYFIFKELIETLKTDYVLLCDSRDLYFQKNIEDYDTGDADLIYFLEDMKIKDCPHNRKWLQDIETCMGREIIPGIGENFISCSGTTYGTPKGIREYLAAMCVIMTRMVKTDYAGIDQGVHNFLLYDLQLLTSGDDLNIKALTNGDGFVNTLQYGYKFMNGKSEIVTSNAVTSYIVHQWDRLPDYMRERIYPKYDFKSGL</sequence>
<organism evidence="1">
    <name type="scientific">viral metagenome</name>
    <dbReference type="NCBI Taxonomy" id="1070528"/>
    <lineage>
        <taxon>unclassified sequences</taxon>
        <taxon>metagenomes</taxon>
        <taxon>organismal metagenomes</taxon>
    </lineage>
</organism>
<dbReference type="PANTHER" id="PTHR45947:SF3">
    <property type="entry name" value="SULFOQUINOVOSYL TRANSFERASE SQD2"/>
    <property type="match status" value="1"/>
</dbReference>
<dbReference type="Gene3D" id="3.40.50.2000">
    <property type="entry name" value="Glycogen Phosphorylase B"/>
    <property type="match status" value="2"/>
</dbReference>
<dbReference type="EMBL" id="MN739976">
    <property type="protein sequence ID" value="QHT80943.1"/>
    <property type="molecule type" value="Genomic_DNA"/>
</dbReference>
<reference evidence="1" key="1">
    <citation type="journal article" date="2020" name="Nature">
        <title>Giant virus diversity and host interactions through global metagenomics.</title>
        <authorList>
            <person name="Schulz F."/>
            <person name="Roux S."/>
            <person name="Paez-Espino D."/>
            <person name="Jungbluth S."/>
            <person name="Walsh D.A."/>
            <person name="Denef V.J."/>
            <person name="McMahon K.D."/>
            <person name="Konstantinidis K.T."/>
            <person name="Eloe-Fadrosh E.A."/>
            <person name="Kyrpides N.C."/>
            <person name="Woyke T."/>
        </authorList>
    </citation>
    <scope>NUCLEOTIDE SEQUENCE</scope>
    <source>
        <strain evidence="1">GVMAG-M-3300023184-135</strain>
    </source>
</reference>
<dbReference type="AlphaFoldDB" id="A0A6C0HLX3"/>
<name>A0A6C0HLX3_9ZZZZ</name>
<dbReference type="Pfam" id="PF13692">
    <property type="entry name" value="Glyco_trans_1_4"/>
    <property type="match status" value="1"/>
</dbReference>
<dbReference type="PANTHER" id="PTHR45947">
    <property type="entry name" value="SULFOQUINOVOSYL TRANSFERASE SQD2"/>
    <property type="match status" value="1"/>
</dbReference>